<dbReference type="OrthoDB" id="5860913at2759"/>
<dbReference type="InterPro" id="IPR051320">
    <property type="entry name" value="Viral_Replic_Matur_Polypro"/>
</dbReference>
<accession>A0A2P4XGA9</accession>
<sequence length="195" mass="22597">MNEHTIRQSMPMPRKDDVMYRMAGCRWYSCFGLRSGYYQIRMRERDIPLADFQIPDSLFEYLAVPMGLADMGATYIDDIYVFTRHEDIKVHPKAVEKVFQRCLDRNPVSEAGAIDNTVPKTVKDLQSFLGTTVYVQRICQNYLEISDSLFNSVKPKAKVVMWTPGADEALALLKLRFSTRPCKRYLVFSTFSFAY</sequence>
<evidence type="ECO:0008006" key="3">
    <source>
        <dbReference type="Google" id="ProtNLM"/>
    </source>
</evidence>
<evidence type="ECO:0000313" key="1">
    <source>
        <dbReference type="EMBL" id="POM64581.1"/>
    </source>
</evidence>
<keyword evidence="2" id="KW-1185">Reference proteome</keyword>
<dbReference type="EMBL" id="NCKW01011076">
    <property type="protein sequence ID" value="POM64581.1"/>
    <property type="molecule type" value="Genomic_DNA"/>
</dbReference>
<dbReference type="Gene3D" id="3.30.70.270">
    <property type="match status" value="2"/>
</dbReference>
<dbReference type="PANTHER" id="PTHR33064">
    <property type="entry name" value="POL PROTEIN"/>
    <property type="match status" value="1"/>
</dbReference>
<dbReference type="AlphaFoldDB" id="A0A2P4XGA9"/>
<name>A0A2P4XGA9_9STRA</name>
<dbReference type="InterPro" id="IPR043128">
    <property type="entry name" value="Rev_trsase/Diguanyl_cyclase"/>
</dbReference>
<dbReference type="SUPFAM" id="SSF56672">
    <property type="entry name" value="DNA/RNA polymerases"/>
    <property type="match status" value="1"/>
</dbReference>
<protein>
    <recommendedName>
        <fullName evidence="3">Reverse transcriptase</fullName>
    </recommendedName>
</protein>
<dbReference type="Proteomes" id="UP000237271">
    <property type="component" value="Unassembled WGS sequence"/>
</dbReference>
<proteinExistence type="predicted"/>
<evidence type="ECO:0000313" key="2">
    <source>
        <dbReference type="Proteomes" id="UP000237271"/>
    </source>
</evidence>
<organism evidence="1 2">
    <name type="scientific">Phytophthora palmivora</name>
    <dbReference type="NCBI Taxonomy" id="4796"/>
    <lineage>
        <taxon>Eukaryota</taxon>
        <taxon>Sar</taxon>
        <taxon>Stramenopiles</taxon>
        <taxon>Oomycota</taxon>
        <taxon>Peronosporomycetes</taxon>
        <taxon>Peronosporales</taxon>
        <taxon>Peronosporaceae</taxon>
        <taxon>Phytophthora</taxon>
    </lineage>
</organism>
<dbReference type="InterPro" id="IPR043502">
    <property type="entry name" value="DNA/RNA_pol_sf"/>
</dbReference>
<reference evidence="1 2" key="1">
    <citation type="journal article" date="2017" name="Genome Biol. Evol.">
        <title>Phytophthora megakarya and P. palmivora, closely related causal agents of cacao black pod rot, underwent increases in genome sizes and gene numbers by different mechanisms.</title>
        <authorList>
            <person name="Ali S.S."/>
            <person name="Shao J."/>
            <person name="Lary D.J."/>
            <person name="Kronmiller B."/>
            <person name="Shen D."/>
            <person name="Strem M.D."/>
            <person name="Amoako-Attah I."/>
            <person name="Akrofi A.Y."/>
            <person name="Begoude B.A."/>
            <person name="Ten Hoopen G.M."/>
            <person name="Coulibaly K."/>
            <person name="Kebe B.I."/>
            <person name="Melnick R.L."/>
            <person name="Guiltinan M.J."/>
            <person name="Tyler B.M."/>
            <person name="Meinhardt L.W."/>
            <person name="Bailey B.A."/>
        </authorList>
    </citation>
    <scope>NUCLEOTIDE SEQUENCE [LARGE SCALE GENOMIC DNA]</scope>
    <source>
        <strain evidence="2">sbr112.9</strain>
    </source>
</reference>
<dbReference type="Gene3D" id="3.10.10.10">
    <property type="entry name" value="HIV Type 1 Reverse Transcriptase, subunit A, domain 1"/>
    <property type="match status" value="1"/>
</dbReference>
<gene>
    <name evidence="1" type="ORF">PHPALM_19872</name>
</gene>
<dbReference type="PANTHER" id="PTHR33064:SF37">
    <property type="entry name" value="RIBONUCLEASE H"/>
    <property type="match status" value="1"/>
</dbReference>
<comment type="caution">
    <text evidence="1">The sequence shown here is derived from an EMBL/GenBank/DDBJ whole genome shotgun (WGS) entry which is preliminary data.</text>
</comment>